<reference evidence="2 3" key="1">
    <citation type="submission" date="2024-04" db="EMBL/GenBank/DDBJ databases">
        <authorList>
            <person name="Waldvogel A.-M."/>
            <person name="Schoenle A."/>
        </authorList>
    </citation>
    <scope>NUCLEOTIDE SEQUENCE [LARGE SCALE GENOMIC DNA]</scope>
</reference>
<proteinExistence type="predicted"/>
<keyword evidence="3" id="KW-1185">Reference proteome</keyword>
<organism evidence="2 3">
    <name type="scientific">Knipowitschia caucasica</name>
    <name type="common">Caucasian dwarf goby</name>
    <name type="synonym">Pomatoschistus caucasicus</name>
    <dbReference type="NCBI Taxonomy" id="637954"/>
    <lineage>
        <taxon>Eukaryota</taxon>
        <taxon>Metazoa</taxon>
        <taxon>Chordata</taxon>
        <taxon>Craniata</taxon>
        <taxon>Vertebrata</taxon>
        <taxon>Euteleostomi</taxon>
        <taxon>Actinopterygii</taxon>
        <taxon>Neopterygii</taxon>
        <taxon>Teleostei</taxon>
        <taxon>Neoteleostei</taxon>
        <taxon>Acanthomorphata</taxon>
        <taxon>Gobiaria</taxon>
        <taxon>Gobiiformes</taxon>
        <taxon>Gobioidei</taxon>
        <taxon>Gobiidae</taxon>
        <taxon>Gobiinae</taxon>
        <taxon>Knipowitschia</taxon>
    </lineage>
</organism>
<gene>
    <name evidence="2" type="ORF">KC01_LOCUS20221</name>
</gene>
<dbReference type="InterPro" id="IPR001024">
    <property type="entry name" value="PLAT/LH2_dom"/>
</dbReference>
<evidence type="ECO:0000313" key="3">
    <source>
        <dbReference type="Proteomes" id="UP001497482"/>
    </source>
</evidence>
<dbReference type="AlphaFoldDB" id="A0AAV2KRM8"/>
<evidence type="ECO:0000259" key="1">
    <source>
        <dbReference type="Pfam" id="PF01477"/>
    </source>
</evidence>
<name>A0AAV2KRM8_KNICA</name>
<dbReference type="Gene3D" id="2.60.60.20">
    <property type="entry name" value="PLAT/LH2 domain"/>
    <property type="match status" value="1"/>
</dbReference>
<dbReference type="EMBL" id="OZ035841">
    <property type="protein sequence ID" value="CAL1590764.1"/>
    <property type="molecule type" value="Genomic_DNA"/>
</dbReference>
<accession>A0AAV2KRM8</accession>
<dbReference type="SUPFAM" id="SSF49723">
    <property type="entry name" value="Lipase/lipooxygenase domain (PLAT/LH2 domain)"/>
    <property type="match status" value="1"/>
</dbReference>
<feature type="domain" description="PLAT" evidence="1">
    <location>
        <begin position="7"/>
        <end position="53"/>
    </location>
</feature>
<protein>
    <recommendedName>
        <fullName evidence="1">PLAT domain-containing protein</fullName>
    </recommendedName>
</protein>
<dbReference type="InterPro" id="IPR036392">
    <property type="entry name" value="PLAT/LH2_dom_sf"/>
</dbReference>
<dbReference type="Pfam" id="PF01477">
    <property type="entry name" value="PLAT"/>
    <property type="match status" value="1"/>
</dbReference>
<evidence type="ECO:0000313" key="2">
    <source>
        <dbReference type="EMBL" id="CAL1590764.1"/>
    </source>
</evidence>
<sequence length="138" mass="15011">MSESETYTVTVATGTSEYSGTNNYIYVTLVGEQGESERTLLDNPGLDFCRGADRTRRRRVHGACYSGSRTFACTTVASPLGVAIATRGAVGARTNGAENCITYASVYFTPRGWIRRSCARLPWSAEGAGFWCPLSRFL</sequence>
<dbReference type="Proteomes" id="UP001497482">
    <property type="component" value="Chromosome 19"/>
</dbReference>